<keyword evidence="4" id="KW-0804">Transcription</keyword>
<dbReference type="GO" id="GO:0000981">
    <property type="term" value="F:DNA-binding transcription factor activity, RNA polymerase II-specific"/>
    <property type="evidence" value="ECO:0007669"/>
    <property type="project" value="InterPro"/>
</dbReference>
<dbReference type="GO" id="GO:0003677">
    <property type="term" value="F:DNA binding"/>
    <property type="evidence" value="ECO:0007669"/>
    <property type="project" value="UniProtKB-KW"/>
</dbReference>
<dbReference type="PROSITE" id="PS00463">
    <property type="entry name" value="ZN2_CY6_FUNGAL_1"/>
    <property type="match status" value="1"/>
</dbReference>
<dbReference type="OrthoDB" id="3364175at2759"/>
<dbReference type="Pfam" id="PF04082">
    <property type="entry name" value="Fungal_trans"/>
    <property type="match status" value="1"/>
</dbReference>
<dbReference type="Gene3D" id="4.10.240.10">
    <property type="entry name" value="Zn(2)-C6 fungal-type DNA-binding domain"/>
    <property type="match status" value="1"/>
</dbReference>
<dbReference type="PANTHER" id="PTHR47655">
    <property type="entry name" value="QUINIC ACID UTILIZATION ACTIVATOR"/>
    <property type="match status" value="1"/>
</dbReference>
<dbReference type="EMBL" id="GG657448">
    <property type="protein sequence ID" value="OAT03382.1"/>
    <property type="molecule type" value="Genomic_DNA"/>
</dbReference>
<evidence type="ECO:0000256" key="1">
    <source>
        <dbReference type="ARBA" id="ARBA00022723"/>
    </source>
</evidence>
<organism evidence="8 9">
    <name type="scientific">Blastomyces gilchristii (strain SLH14081)</name>
    <name type="common">Blastomyces dermatitidis</name>
    <dbReference type="NCBI Taxonomy" id="559298"/>
    <lineage>
        <taxon>Eukaryota</taxon>
        <taxon>Fungi</taxon>
        <taxon>Dikarya</taxon>
        <taxon>Ascomycota</taxon>
        <taxon>Pezizomycotina</taxon>
        <taxon>Eurotiomycetes</taxon>
        <taxon>Eurotiomycetidae</taxon>
        <taxon>Onygenales</taxon>
        <taxon>Ajellomycetaceae</taxon>
        <taxon>Blastomyces</taxon>
    </lineage>
</organism>
<evidence type="ECO:0000313" key="8">
    <source>
        <dbReference type="EMBL" id="OAT03382.1"/>
    </source>
</evidence>
<dbReference type="PROSITE" id="PS50048">
    <property type="entry name" value="ZN2_CY6_FUNGAL_2"/>
    <property type="match status" value="1"/>
</dbReference>
<keyword evidence="9" id="KW-1185">Reference proteome</keyword>
<dbReference type="AlphaFoldDB" id="A0A179UA10"/>
<accession>A0A179UA10</accession>
<dbReference type="InterPro" id="IPR001138">
    <property type="entry name" value="Zn2Cys6_DnaBD"/>
</dbReference>
<dbReference type="GO" id="GO:0045944">
    <property type="term" value="P:positive regulation of transcription by RNA polymerase II"/>
    <property type="evidence" value="ECO:0007669"/>
    <property type="project" value="TreeGrafter"/>
</dbReference>
<keyword evidence="3" id="KW-0238">DNA-binding</keyword>
<dbReference type="CDD" id="cd12148">
    <property type="entry name" value="fungal_TF_MHR"/>
    <property type="match status" value="1"/>
</dbReference>
<dbReference type="GO" id="GO:0008270">
    <property type="term" value="F:zinc ion binding"/>
    <property type="evidence" value="ECO:0007669"/>
    <property type="project" value="InterPro"/>
</dbReference>
<dbReference type="InterPro" id="IPR052783">
    <property type="entry name" value="Metabolic/Drug-Res_Regulator"/>
</dbReference>
<keyword evidence="5" id="KW-0539">Nucleus</keyword>
<evidence type="ECO:0000256" key="3">
    <source>
        <dbReference type="ARBA" id="ARBA00023125"/>
    </source>
</evidence>
<gene>
    <name evidence="8" type="ORF">BDBG_00113</name>
</gene>
<sequence>MDHGTRYSGSKRKRVSKACDRCRGKKYRCDGQRPACVACRESGHDCSYDPTAKKRGLPEGYVRGLEKLWALSISNIAGLEEGILEMLGSKEAESSRRQWLVSLWNNERASERLHDIWKSSELYASVEELLLNPGLTITGTPRMEEDRGGIEPEHSLSDIASDSQLDDCSDHHVGEILPWALTQIQHKPPRSPDTDARRVKFRISSPTAERNSRMKLPIQTSHLLDMYFAHTHSWFPILAKHEILKASYQYLDPTFETASNLAGSGNHAALWAILSYTAAQIPPDTEENSTAGTRFRNPGEEAKGFYAVARSLIPDERGKFEIEHVQATLLLTLVNIGFGDWTAAWVLCGQAASVAIDLGLGAASRSKQSPGKSKEEETFLGCFLLDTLLSARLARCPRMRSDTIRNVNLLEEDGLEEWGPWVDVFLLRKLHGGENSCPRGPLRSCSTFNRLLELSKLLHLLWDNLPLAPDVTAMAHEYFLRNLKHWEMKLPPGCRLSDVSKKMLLGENPSFLPHQTFLLWTQMAALILLSTRLSPHIQQLSYSLRQVMDITLSLLTSQSQNFTQTCLPPPFEFSLRIIVDAARSQASSRYHDTSWLESVASQISRAGGIWPVYSSLVEDTRQLSSAVAPSLPILHLASSRSNLAPPHPHCSPPPPPLPSESVYDILEVLESFLQEDADAQQPNEEDLTFFSLLSRAPMDQFSASDCRSRSEASIISSSQAFDNVWAGLQSPTPATREIPWMTPNLSKTREGENSPPPPRSDISNMCKANQKETYHHLQPLNDGYTLGPQKATPQFPNHKSPSPASPSPPASNDIESIFHDRPNPNNSDISTSKPQKAFLTRTLNYESSHARLIIDIYDDKSSHDALLNNHDNGSSTGNSAEELPGQNQEDGMEEEGKGKQTILNKIMCPPSIADIWPPPGFFPDAFGEEGERGVEEAREKIDIGG</sequence>
<feature type="domain" description="Zn(2)-C6 fungal-type" evidence="7">
    <location>
        <begin position="18"/>
        <end position="48"/>
    </location>
</feature>
<feature type="region of interest" description="Disordered" evidence="6">
    <location>
        <begin position="917"/>
        <end position="945"/>
    </location>
</feature>
<dbReference type="Proteomes" id="UP000002038">
    <property type="component" value="Unassembled WGS sequence"/>
</dbReference>
<evidence type="ECO:0000259" key="7">
    <source>
        <dbReference type="PROSITE" id="PS50048"/>
    </source>
</evidence>
<dbReference type="VEuPathDB" id="FungiDB:BDBG_00113"/>
<dbReference type="InterPro" id="IPR036864">
    <property type="entry name" value="Zn2-C6_fun-type_DNA-bd_sf"/>
</dbReference>
<dbReference type="GeneID" id="8507775"/>
<dbReference type="SMART" id="SM00066">
    <property type="entry name" value="GAL4"/>
    <property type="match status" value="1"/>
</dbReference>
<proteinExistence type="predicted"/>
<feature type="compositionally biased region" description="Polar residues" evidence="6">
    <location>
        <begin position="869"/>
        <end position="889"/>
    </location>
</feature>
<dbReference type="SMART" id="SM00906">
    <property type="entry name" value="Fungal_trans"/>
    <property type="match status" value="1"/>
</dbReference>
<name>A0A179UA10_BLAGS</name>
<evidence type="ECO:0000313" key="9">
    <source>
        <dbReference type="Proteomes" id="UP000002038"/>
    </source>
</evidence>
<dbReference type="Pfam" id="PF00172">
    <property type="entry name" value="Zn_clus"/>
    <property type="match status" value="1"/>
</dbReference>
<protein>
    <submittedName>
        <fullName evidence="8">C6 transcription factor</fullName>
    </submittedName>
</protein>
<dbReference type="SUPFAM" id="SSF57701">
    <property type="entry name" value="Zn2/Cys6 DNA-binding domain"/>
    <property type="match status" value="1"/>
</dbReference>
<feature type="compositionally biased region" description="Basic and acidic residues" evidence="6">
    <location>
        <begin position="929"/>
        <end position="945"/>
    </location>
</feature>
<evidence type="ECO:0000256" key="2">
    <source>
        <dbReference type="ARBA" id="ARBA00023015"/>
    </source>
</evidence>
<dbReference type="GO" id="GO:0006351">
    <property type="term" value="P:DNA-templated transcription"/>
    <property type="evidence" value="ECO:0007669"/>
    <property type="project" value="InterPro"/>
</dbReference>
<keyword evidence="2" id="KW-0805">Transcription regulation</keyword>
<feature type="region of interest" description="Disordered" evidence="6">
    <location>
        <begin position="729"/>
        <end position="764"/>
    </location>
</feature>
<evidence type="ECO:0000256" key="5">
    <source>
        <dbReference type="ARBA" id="ARBA00023242"/>
    </source>
</evidence>
<dbReference type="RefSeq" id="XP_002628867.1">
    <property type="nucleotide sequence ID" value="XM_002628821.2"/>
</dbReference>
<dbReference type="InterPro" id="IPR007219">
    <property type="entry name" value="XnlR_reg_dom"/>
</dbReference>
<evidence type="ECO:0000256" key="6">
    <source>
        <dbReference type="SAM" id="MobiDB-lite"/>
    </source>
</evidence>
<feature type="region of interest" description="Disordered" evidence="6">
    <location>
        <begin position="865"/>
        <end position="898"/>
    </location>
</feature>
<dbReference type="PANTHER" id="PTHR47655:SF1">
    <property type="entry name" value="ZN(II)2CYS6 TRANSCRIPTION FACTOR (EUROFUNG)"/>
    <property type="match status" value="1"/>
</dbReference>
<reference evidence="9" key="1">
    <citation type="journal article" date="2015" name="PLoS Genet.">
        <title>The dynamic genome and transcriptome of the human fungal pathogen Blastomyces and close relative Emmonsia.</title>
        <authorList>
            <person name="Munoz J.F."/>
            <person name="Gauthier G.M."/>
            <person name="Desjardins C.A."/>
            <person name="Gallo J.E."/>
            <person name="Holder J."/>
            <person name="Sullivan T.D."/>
            <person name="Marty A.J."/>
            <person name="Carmen J.C."/>
            <person name="Chen Z."/>
            <person name="Ding L."/>
            <person name="Gujja S."/>
            <person name="Magrini V."/>
            <person name="Misas E."/>
            <person name="Mitreva M."/>
            <person name="Priest M."/>
            <person name="Saif S."/>
            <person name="Whiston E.A."/>
            <person name="Young S."/>
            <person name="Zeng Q."/>
            <person name="Goldman W.E."/>
            <person name="Mardis E.R."/>
            <person name="Taylor J.W."/>
            <person name="McEwen J.G."/>
            <person name="Clay O.K."/>
            <person name="Klein B.S."/>
            <person name="Cuomo C.A."/>
        </authorList>
    </citation>
    <scope>NUCLEOTIDE SEQUENCE [LARGE SCALE GENOMIC DNA]</scope>
    <source>
        <strain evidence="9">SLH14081</strain>
    </source>
</reference>
<feature type="compositionally biased region" description="Polar residues" evidence="6">
    <location>
        <begin position="823"/>
        <end position="834"/>
    </location>
</feature>
<feature type="region of interest" description="Disordered" evidence="6">
    <location>
        <begin position="778"/>
        <end position="834"/>
    </location>
</feature>
<evidence type="ECO:0000256" key="4">
    <source>
        <dbReference type="ARBA" id="ARBA00023163"/>
    </source>
</evidence>
<keyword evidence="1" id="KW-0479">Metal-binding</keyword>
<dbReference type="KEGG" id="bgh:BDBG_00113"/>
<dbReference type="STRING" id="559298.A0A179UA10"/>
<dbReference type="CDD" id="cd00067">
    <property type="entry name" value="GAL4"/>
    <property type="match status" value="1"/>
</dbReference>